<sequence>MDHALTARWHDVLHRTGFTGCDIYSPDFDGQCFQEHAVFVSTAQGNHVPSSLNPTIEIVYESNEPKQVNLARFLDDRYQTLTNSRVACVPVDNASTDTRDMLRVFIHDIEKLSLHDMGPELWSMFQKLLISSTSTLWVRKGSESLGINPHVHLIDGIFRVLTHEGGRHDTYIFSLGGTVNQESVYTMIQNILQPPAQGLDTEYAVRDGTFYNSRLIDSARFNQEVSLQLAAHIECQRRFGDTPLCLDSINSSISGGFRSLEAKSATDLGDTDVELKIHCAGLNFRDVLLSLGQIPYAEAWQEGAGVVTRVGNKCTRFKVGDRIVGFVPQPFQGRTVFCEDAPVVHIPPEMSYAEAAGIPTSFLTAWFSLIEVGRIKPERRVSSTRVLVGQGRR</sequence>
<accession>A0A9W5YJP6</accession>
<dbReference type="EMBL" id="BROQ01000007">
    <property type="protein sequence ID" value="GKZ17753.1"/>
    <property type="molecule type" value="Genomic_DNA"/>
</dbReference>
<dbReference type="Pfam" id="PF08240">
    <property type="entry name" value="ADH_N"/>
    <property type="match status" value="1"/>
</dbReference>
<dbReference type="SUPFAM" id="SSF50129">
    <property type="entry name" value="GroES-like"/>
    <property type="match status" value="1"/>
</dbReference>
<protein>
    <recommendedName>
        <fullName evidence="3">Enoyl reductase (ER) domain-containing protein</fullName>
    </recommendedName>
</protein>
<evidence type="ECO:0000313" key="5">
    <source>
        <dbReference type="Proteomes" id="UP001143548"/>
    </source>
</evidence>
<name>A0A9W5YJP6_9EURO</name>
<dbReference type="InterPro" id="IPR013154">
    <property type="entry name" value="ADH-like_N"/>
</dbReference>
<proteinExistence type="predicted"/>
<dbReference type="PANTHER" id="PTHR45681:SF6">
    <property type="entry name" value="POLYKETIDE SYNTHASE 37"/>
    <property type="match status" value="1"/>
</dbReference>
<dbReference type="GO" id="GO:0016491">
    <property type="term" value="F:oxidoreductase activity"/>
    <property type="evidence" value="ECO:0007669"/>
    <property type="project" value="InterPro"/>
</dbReference>
<evidence type="ECO:0000313" key="4">
    <source>
        <dbReference type="EMBL" id="GKZ17753.1"/>
    </source>
</evidence>
<dbReference type="Proteomes" id="UP001143548">
    <property type="component" value="Unassembled WGS sequence"/>
</dbReference>
<dbReference type="AlphaFoldDB" id="A0A9W5YJP6"/>
<reference evidence="4" key="1">
    <citation type="submission" date="2022-07" db="EMBL/GenBank/DDBJ databases">
        <title>Taxonomy of Aspergillus series Nigri: significant species reduction supported by multi-species coalescent approaches.</title>
        <authorList>
            <person name="Bian C."/>
            <person name="Kusuya Y."/>
            <person name="Sklenar F."/>
            <person name="D'hooge E."/>
            <person name="Yaguchi T."/>
            <person name="Takahashi H."/>
            <person name="Hubka V."/>
        </authorList>
    </citation>
    <scope>NUCLEOTIDE SEQUENCE</scope>
    <source>
        <strain evidence="4">CBS 733.88</strain>
    </source>
</reference>
<gene>
    <name evidence="4" type="ORF">AbraCBS73388_010072</name>
</gene>
<evidence type="ECO:0000259" key="3">
    <source>
        <dbReference type="SMART" id="SM00829"/>
    </source>
</evidence>
<dbReference type="InterPro" id="IPR011032">
    <property type="entry name" value="GroES-like_sf"/>
</dbReference>
<dbReference type="InterPro" id="IPR056501">
    <property type="entry name" value="NAD-bd_HRPKS_sdrA"/>
</dbReference>
<dbReference type="InterPro" id="IPR020843">
    <property type="entry name" value="ER"/>
</dbReference>
<evidence type="ECO:0000256" key="1">
    <source>
        <dbReference type="ARBA" id="ARBA00022679"/>
    </source>
</evidence>
<keyword evidence="2" id="KW-0511">Multifunctional enzyme</keyword>
<organism evidence="4 5">
    <name type="scientific">Aspergillus brasiliensis</name>
    <dbReference type="NCBI Taxonomy" id="319629"/>
    <lineage>
        <taxon>Eukaryota</taxon>
        <taxon>Fungi</taxon>
        <taxon>Dikarya</taxon>
        <taxon>Ascomycota</taxon>
        <taxon>Pezizomycotina</taxon>
        <taxon>Eurotiomycetes</taxon>
        <taxon>Eurotiomycetidae</taxon>
        <taxon>Eurotiales</taxon>
        <taxon>Aspergillaceae</taxon>
        <taxon>Aspergillus</taxon>
        <taxon>Aspergillus subgen. Circumdati</taxon>
    </lineage>
</organism>
<dbReference type="Pfam" id="PF23114">
    <property type="entry name" value="NAD-bd_HRPKS_sdrA"/>
    <property type="match status" value="1"/>
</dbReference>
<keyword evidence="1" id="KW-0808">Transferase</keyword>
<comment type="caution">
    <text evidence="4">The sequence shown here is derived from an EMBL/GenBank/DDBJ whole genome shotgun (WGS) entry which is preliminary data.</text>
</comment>
<dbReference type="Gene3D" id="3.90.180.10">
    <property type="entry name" value="Medium-chain alcohol dehydrogenases, catalytic domain"/>
    <property type="match status" value="1"/>
</dbReference>
<evidence type="ECO:0000256" key="2">
    <source>
        <dbReference type="ARBA" id="ARBA00023268"/>
    </source>
</evidence>
<dbReference type="CDD" id="cd05195">
    <property type="entry name" value="enoyl_red"/>
    <property type="match status" value="1"/>
</dbReference>
<dbReference type="InterPro" id="IPR050444">
    <property type="entry name" value="Polyketide_Synthase"/>
</dbReference>
<feature type="domain" description="Enoyl reductase (ER)" evidence="3">
    <location>
        <begin position="255"/>
        <end position="393"/>
    </location>
</feature>
<dbReference type="PANTHER" id="PTHR45681">
    <property type="entry name" value="POLYKETIDE SYNTHASE 44-RELATED"/>
    <property type="match status" value="1"/>
</dbReference>
<dbReference type="GO" id="GO:0016740">
    <property type="term" value="F:transferase activity"/>
    <property type="evidence" value="ECO:0007669"/>
    <property type="project" value="UniProtKB-KW"/>
</dbReference>
<dbReference type="SMART" id="SM00829">
    <property type="entry name" value="PKS_ER"/>
    <property type="match status" value="1"/>
</dbReference>